<dbReference type="Proteomes" id="UP000095280">
    <property type="component" value="Unplaced"/>
</dbReference>
<dbReference type="WBParaSite" id="maker-uti_cns_0013842-snap-gene-0.5-mRNA-1">
    <property type="protein sequence ID" value="maker-uti_cns_0013842-snap-gene-0.5-mRNA-1"/>
    <property type="gene ID" value="maker-uti_cns_0013842-snap-gene-0.5"/>
</dbReference>
<evidence type="ECO:0000313" key="3">
    <source>
        <dbReference type="WBParaSite" id="maker-uti_cns_0007750-snap-gene-0.2-mRNA-1"/>
    </source>
</evidence>
<sequence>MAPHHAASCCSAWPRLPKALLTQQLPSFIKLPQPLPPETTPWLRRGLSG</sequence>
<reference evidence="2 3" key="1">
    <citation type="submission" date="2016-11" db="UniProtKB">
        <authorList>
            <consortium name="WormBaseParasite"/>
        </authorList>
    </citation>
    <scope>IDENTIFICATION</scope>
</reference>
<evidence type="ECO:0000313" key="1">
    <source>
        <dbReference type="Proteomes" id="UP000095280"/>
    </source>
</evidence>
<dbReference type="WBParaSite" id="maker-uti_cns_0004302-snap-gene-0.9-mRNA-1">
    <property type="protein sequence ID" value="maker-uti_cns_0004302-snap-gene-0.9-mRNA-1"/>
    <property type="gene ID" value="maker-uti_cns_0004302-snap-gene-0.9"/>
</dbReference>
<keyword evidence="1" id="KW-1185">Reference proteome</keyword>
<protein>
    <submittedName>
        <fullName evidence="2 3">Alternative protein</fullName>
    </submittedName>
</protein>
<dbReference type="WBParaSite" id="maker-uti_cns_0007750-snap-gene-0.2-mRNA-1">
    <property type="protein sequence ID" value="maker-uti_cns_0007750-snap-gene-0.2-mRNA-1"/>
    <property type="gene ID" value="maker-uti_cns_0007750-snap-gene-0.2"/>
</dbReference>
<evidence type="ECO:0000313" key="2">
    <source>
        <dbReference type="WBParaSite" id="maker-uti_cns_0004302-snap-gene-0.9-mRNA-1"/>
    </source>
</evidence>
<name>A0A1I8H4B8_9PLAT</name>
<organism evidence="1 2">
    <name type="scientific">Macrostomum lignano</name>
    <dbReference type="NCBI Taxonomy" id="282301"/>
    <lineage>
        <taxon>Eukaryota</taxon>
        <taxon>Metazoa</taxon>
        <taxon>Spiralia</taxon>
        <taxon>Lophotrochozoa</taxon>
        <taxon>Platyhelminthes</taxon>
        <taxon>Rhabditophora</taxon>
        <taxon>Macrostomorpha</taxon>
        <taxon>Macrostomida</taxon>
        <taxon>Macrostomidae</taxon>
        <taxon>Macrostomum</taxon>
    </lineage>
</organism>
<accession>A0A1I8H4B8</accession>
<dbReference type="AlphaFoldDB" id="A0A1I8H4B8"/>
<proteinExistence type="predicted"/>